<accession>A0ABT9PJ06</accession>
<proteinExistence type="predicted"/>
<dbReference type="EMBL" id="JAUSQL010000001">
    <property type="protein sequence ID" value="MDP9832677.1"/>
    <property type="molecule type" value="Genomic_DNA"/>
</dbReference>
<evidence type="ECO:0000313" key="1">
    <source>
        <dbReference type="EMBL" id="MDP9832677.1"/>
    </source>
</evidence>
<dbReference type="GO" id="GO:0004619">
    <property type="term" value="F:phosphoglycerate mutase activity"/>
    <property type="evidence" value="ECO:0007669"/>
    <property type="project" value="UniProtKB-EC"/>
</dbReference>
<dbReference type="RefSeq" id="WP_307634936.1">
    <property type="nucleotide sequence ID" value="NZ_JAUSQL010000001.1"/>
</dbReference>
<evidence type="ECO:0000313" key="2">
    <source>
        <dbReference type="Proteomes" id="UP001230145"/>
    </source>
</evidence>
<dbReference type="SUPFAM" id="SSF53254">
    <property type="entry name" value="Phosphoglycerate mutase-like"/>
    <property type="match status" value="1"/>
</dbReference>
<dbReference type="PANTHER" id="PTHR48100:SF62">
    <property type="entry name" value="GLUCOSYL-3-PHOSPHOGLYCERATE PHOSPHATASE"/>
    <property type="match status" value="1"/>
</dbReference>
<protein>
    <submittedName>
        <fullName evidence="1">Phosphoglycerate mutase</fullName>
        <ecNumber evidence="1">5.4.2.12</ecNumber>
    </submittedName>
</protein>
<dbReference type="Gene3D" id="3.40.50.1240">
    <property type="entry name" value="Phosphoglycerate mutase-like"/>
    <property type="match status" value="1"/>
</dbReference>
<dbReference type="CDD" id="cd07067">
    <property type="entry name" value="HP_PGM_like"/>
    <property type="match status" value="1"/>
</dbReference>
<keyword evidence="2" id="KW-1185">Reference proteome</keyword>
<comment type="caution">
    <text evidence="1">The sequence shown here is derived from an EMBL/GenBank/DDBJ whole genome shotgun (WGS) entry which is preliminary data.</text>
</comment>
<dbReference type="EC" id="5.4.2.12" evidence="1"/>
<dbReference type="SMART" id="SM00855">
    <property type="entry name" value="PGAM"/>
    <property type="match status" value="1"/>
</dbReference>
<reference evidence="1 2" key="1">
    <citation type="submission" date="2023-07" db="EMBL/GenBank/DDBJ databases">
        <title>Sequencing the genomes of 1000 actinobacteria strains.</title>
        <authorList>
            <person name="Klenk H.-P."/>
        </authorList>
    </citation>
    <scope>NUCLEOTIDE SEQUENCE [LARGE SCALE GENOMIC DNA]</scope>
    <source>
        <strain evidence="1 2">DSM 19515</strain>
    </source>
</reference>
<dbReference type="InterPro" id="IPR050275">
    <property type="entry name" value="PGM_Phosphatase"/>
</dbReference>
<dbReference type="PANTHER" id="PTHR48100">
    <property type="entry name" value="BROAD-SPECIFICITY PHOSPHATASE YOR283W-RELATED"/>
    <property type="match status" value="1"/>
</dbReference>
<name>A0ABT9PJ06_9ACTO</name>
<gene>
    <name evidence="1" type="ORF">J2S45_001356</name>
</gene>
<dbReference type="InterPro" id="IPR013078">
    <property type="entry name" value="His_Pase_superF_clade-1"/>
</dbReference>
<dbReference type="Pfam" id="PF00300">
    <property type="entry name" value="His_Phos_1"/>
    <property type="match status" value="1"/>
</dbReference>
<dbReference type="InterPro" id="IPR029033">
    <property type="entry name" value="His_PPase_superfam"/>
</dbReference>
<organism evidence="1 2">
    <name type="scientific">Trueperella abortisuis</name>
    <dbReference type="NCBI Taxonomy" id="445930"/>
    <lineage>
        <taxon>Bacteria</taxon>
        <taxon>Bacillati</taxon>
        <taxon>Actinomycetota</taxon>
        <taxon>Actinomycetes</taxon>
        <taxon>Actinomycetales</taxon>
        <taxon>Actinomycetaceae</taxon>
        <taxon>Trueperella</taxon>
    </lineage>
</organism>
<keyword evidence="1" id="KW-0413">Isomerase</keyword>
<sequence length="247" mass="26688">MRLRLVFWRHGQTVQNASMRIQGSQDFPLNDVGHAQAAVAAKELARMKPGWIYSSDLGRALQTAQYLADATGVEIRRDAGLRERAYGPWEGLTSAEIRARDPEQWKAWREGREPKGVGVESREACGHRVHRAVERALSEVRRELAAGAAAGGDATGCGSSVRAAGEGGVASQDDVVTIVFVAHGGSIANGVMSMLGQNPSEWVGLQGMDNCHWSIIEPRPSANPVWRMRSYNLGASAGEPVCGLPYR</sequence>
<dbReference type="Proteomes" id="UP001230145">
    <property type="component" value="Unassembled WGS sequence"/>
</dbReference>